<dbReference type="PANTHER" id="PTHR48009">
    <property type="entry name" value="LEUCINE-RICH REPEAT (LRR) FAMILY PROTEIN"/>
    <property type="match status" value="1"/>
</dbReference>
<feature type="domain" description="Leucine-rich repeat-containing N-terminal plant-type" evidence="10">
    <location>
        <begin position="29"/>
        <end position="76"/>
    </location>
</feature>
<proteinExistence type="inferred from homology"/>
<protein>
    <submittedName>
        <fullName evidence="11">LRR_1 domain-containing protein/LRRNT_2 domain-containing protein/LRR_4 domain-containing protein</fullName>
    </submittedName>
</protein>
<dbReference type="GO" id="GO:0016020">
    <property type="term" value="C:membrane"/>
    <property type="evidence" value="ECO:0007669"/>
    <property type="project" value="UniProtKB-SubCell"/>
</dbReference>
<dbReference type="EMBL" id="BDDD01003640">
    <property type="protein sequence ID" value="GAV85672.1"/>
    <property type="molecule type" value="Genomic_DNA"/>
</dbReference>
<comment type="similarity">
    <text evidence="8">Belongs to the polygalacturonase-inhibiting protein family.</text>
</comment>
<keyword evidence="3" id="KW-0964">Secreted</keyword>
<accession>A0A1Q3CZP7</accession>
<keyword evidence="7" id="KW-0472">Membrane</keyword>
<dbReference type="Pfam" id="PF00560">
    <property type="entry name" value="LRR_1"/>
    <property type="match status" value="3"/>
</dbReference>
<keyword evidence="6" id="KW-0677">Repeat</keyword>
<evidence type="ECO:0000256" key="1">
    <source>
        <dbReference type="ARBA" id="ARBA00004191"/>
    </source>
</evidence>
<dbReference type="FunCoup" id="A0A1Q3CZP7">
    <property type="interactions" value="2"/>
</dbReference>
<evidence type="ECO:0000313" key="12">
    <source>
        <dbReference type="Proteomes" id="UP000187406"/>
    </source>
</evidence>
<dbReference type="InParanoid" id="A0A1Q3CZP7"/>
<dbReference type="STRING" id="3775.A0A1Q3CZP7"/>
<evidence type="ECO:0000256" key="3">
    <source>
        <dbReference type="ARBA" id="ARBA00022512"/>
    </source>
</evidence>
<dbReference type="FunFam" id="3.80.10.10:FF:000400">
    <property type="entry name" value="Nuclear pore complex protein NUP107"/>
    <property type="match status" value="1"/>
</dbReference>
<evidence type="ECO:0000256" key="4">
    <source>
        <dbReference type="ARBA" id="ARBA00022614"/>
    </source>
</evidence>
<dbReference type="InterPro" id="IPR013210">
    <property type="entry name" value="LRR_N_plant-typ"/>
</dbReference>
<sequence length="401" mass="44200">LSSSIHLHFLFLKVVLALTLALVHSSTLESDIQVLQSLKRSIDPISISSSSYLDSWDFSLDPCETTGGKFLGVLCTLPSDNSTTRILELDLDGIGYDGFLTPSIGNLMELTILNLSKNKFRGPIPDSIVKLVKLTRLSLSENYFTASIPAGISNLQWLETIDLSHNKLSGSIPDKIVGLRRLTALSLSSNGLSGRIPDLMGMWHLNTLDLDTNQLYGNLPKLPVNLRTLSLSHNLLSGHISGLRNLKNLRSLDLSDNRFSGSIGREILMLPQLVFINVSVNRFTAMEMANFAGMDTQLQVLDVQGNSLHGRLPISLVTVQNLLSINLARNQFYGTIPSEYGLRLGNPWRSLFLDYNFLTGSLPPQFNSTRTRIRGSLANNCLHCPMNIPLCRGGQRPALEC</sequence>
<name>A0A1Q3CZP7_CEPFO</name>
<keyword evidence="4" id="KW-0433">Leucine-rich repeat</keyword>
<keyword evidence="5 9" id="KW-0732">Signal</keyword>
<dbReference type="InterPro" id="IPR032675">
    <property type="entry name" value="LRR_dom_sf"/>
</dbReference>
<dbReference type="OrthoDB" id="676979at2759"/>
<feature type="signal peptide" evidence="9">
    <location>
        <begin position="1"/>
        <end position="25"/>
    </location>
</feature>
<evidence type="ECO:0000256" key="6">
    <source>
        <dbReference type="ARBA" id="ARBA00022737"/>
    </source>
</evidence>
<evidence type="ECO:0000256" key="2">
    <source>
        <dbReference type="ARBA" id="ARBA00004370"/>
    </source>
</evidence>
<evidence type="ECO:0000313" key="11">
    <source>
        <dbReference type="EMBL" id="GAV85672.1"/>
    </source>
</evidence>
<dbReference type="PRINTS" id="PR00019">
    <property type="entry name" value="LEURICHRPT"/>
</dbReference>
<dbReference type="Pfam" id="PF13855">
    <property type="entry name" value="LRR_8"/>
    <property type="match status" value="1"/>
</dbReference>
<evidence type="ECO:0000256" key="5">
    <source>
        <dbReference type="ARBA" id="ARBA00022729"/>
    </source>
</evidence>
<dbReference type="Pfam" id="PF08263">
    <property type="entry name" value="LRRNT_2"/>
    <property type="match status" value="1"/>
</dbReference>
<keyword evidence="12" id="KW-1185">Reference proteome</keyword>
<feature type="chain" id="PRO_5010221096" evidence="9">
    <location>
        <begin position="26"/>
        <end position="401"/>
    </location>
</feature>
<dbReference type="PROSITE" id="PS51450">
    <property type="entry name" value="LRR"/>
    <property type="match status" value="1"/>
</dbReference>
<keyword evidence="3" id="KW-0134">Cell wall</keyword>
<comment type="subcellular location">
    <subcellularLocation>
        <location evidence="2">Membrane</location>
    </subcellularLocation>
    <subcellularLocation>
        <location evidence="1">Secreted</location>
        <location evidence="1">Cell wall</location>
    </subcellularLocation>
</comment>
<dbReference type="PANTHER" id="PTHR48009:SF7">
    <property type="entry name" value="LEUCINE-RICH REPEAT (LRR) FAMILY PROTEIN"/>
    <property type="match status" value="1"/>
</dbReference>
<dbReference type="InterPro" id="IPR001611">
    <property type="entry name" value="Leu-rich_rpt"/>
</dbReference>
<reference evidence="12" key="1">
    <citation type="submission" date="2016-04" db="EMBL/GenBank/DDBJ databases">
        <title>Cephalotus genome sequencing.</title>
        <authorList>
            <person name="Fukushima K."/>
            <person name="Hasebe M."/>
            <person name="Fang X."/>
        </authorList>
    </citation>
    <scope>NUCLEOTIDE SEQUENCE [LARGE SCALE GENOMIC DNA]</scope>
    <source>
        <strain evidence="12">cv. St1</strain>
    </source>
</reference>
<comment type="caution">
    <text evidence="11">The sequence shown here is derived from an EMBL/GenBank/DDBJ whole genome shotgun (WGS) entry which is preliminary data.</text>
</comment>
<feature type="non-terminal residue" evidence="11">
    <location>
        <position position="1"/>
    </location>
</feature>
<feature type="non-terminal residue" evidence="11">
    <location>
        <position position="401"/>
    </location>
</feature>
<gene>
    <name evidence="11" type="ORF">CFOL_v3_29106</name>
</gene>
<organism evidence="11 12">
    <name type="scientific">Cephalotus follicularis</name>
    <name type="common">Albany pitcher plant</name>
    <dbReference type="NCBI Taxonomy" id="3775"/>
    <lineage>
        <taxon>Eukaryota</taxon>
        <taxon>Viridiplantae</taxon>
        <taxon>Streptophyta</taxon>
        <taxon>Embryophyta</taxon>
        <taxon>Tracheophyta</taxon>
        <taxon>Spermatophyta</taxon>
        <taxon>Magnoliopsida</taxon>
        <taxon>eudicotyledons</taxon>
        <taxon>Gunneridae</taxon>
        <taxon>Pentapetalae</taxon>
        <taxon>rosids</taxon>
        <taxon>fabids</taxon>
        <taxon>Oxalidales</taxon>
        <taxon>Cephalotaceae</taxon>
        <taxon>Cephalotus</taxon>
    </lineage>
</organism>
<dbReference type="SUPFAM" id="SSF52058">
    <property type="entry name" value="L domain-like"/>
    <property type="match status" value="1"/>
</dbReference>
<evidence type="ECO:0000256" key="8">
    <source>
        <dbReference type="ARBA" id="ARBA00038043"/>
    </source>
</evidence>
<dbReference type="AlphaFoldDB" id="A0A1Q3CZP7"/>
<evidence type="ECO:0000256" key="7">
    <source>
        <dbReference type="ARBA" id="ARBA00023136"/>
    </source>
</evidence>
<dbReference type="Proteomes" id="UP000187406">
    <property type="component" value="Unassembled WGS sequence"/>
</dbReference>
<dbReference type="InterPro" id="IPR053213">
    <property type="entry name" value="RLP29"/>
</dbReference>
<evidence type="ECO:0000259" key="10">
    <source>
        <dbReference type="Pfam" id="PF08263"/>
    </source>
</evidence>
<evidence type="ECO:0000256" key="9">
    <source>
        <dbReference type="SAM" id="SignalP"/>
    </source>
</evidence>
<dbReference type="Gene3D" id="3.80.10.10">
    <property type="entry name" value="Ribonuclease Inhibitor"/>
    <property type="match status" value="3"/>
</dbReference>